<keyword evidence="3" id="KW-0378">Hydrolase</keyword>
<dbReference type="PANTHER" id="PTHR23088">
    <property type="entry name" value="NITRILASE-RELATED"/>
    <property type="match status" value="1"/>
</dbReference>
<dbReference type="AlphaFoldDB" id="A0A6N9YU17"/>
<comment type="similarity">
    <text evidence="1">Belongs to the carbon-nitrogen hydrolase superfamily. NIT1/NIT2 family.</text>
</comment>
<feature type="domain" description="CN hydrolase" evidence="2">
    <location>
        <begin position="1"/>
        <end position="237"/>
    </location>
</feature>
<organism evidence="3 4">
    <name type="scientific">Phytoactinopolyspora alkaliphila</name>
    <dbReference type="NCBI Taxonomy" id="1783498"/>
    <lineage>
        <taxon>Bacteria</taxon>
        <taxon>Bacillati</taxon>
        <taxon>Actinomycetota</taxon>
        <taxon>Actinomycetes</taxon>
        <taxon>Jiangellales</taxon>
        <taxon>Jiangellaceae</taxon>
        <taxon>Phytoactinopolyspora</taxon>
    </lineage>
</organism>
<sequence length="263" mass="27935">MRVALVQMAAGVDPDENVATMRRLTSGVRADLIVFPEAAMHDFGKPDMPLGPVAQPLDGPFVDAASRIAASASATVIAGMFERSTDPDRPFNTLVAVAPDGSIAATYRKAHLYDSFGYRESDRLLAGDAVPATVDLGGLRFGLLTCYDLRFPEHSRALVQAGADALVMPAAWVRGPLKEDHWVTLARARAIENTVYVAAAAQCGRAYCGRSMLVDPLGVAVAASGDEEGVIHGRIEPAGIAAARERNPALQHQRVWPGFGHHG</sequence>
<evidence type="ECO:0000256" key="1">
    <source>
        <dbReference type="ARBA" id="ARBA00010613"/>
    </source>
</evidence>
<dbReference type="SUPFAM" id="SSF56317">
    <property type="entry name" value="Carbon-nitrogen hydrolase"/>
    <property type="match status" value="1"/>
</dbReference>
<evidence type="ECO:0000313" key="4">
    <source>
        <dbReference type="Proteomes" id="UP000469185"/>
    </source>
</evidence>
<comment type="caution">
    <text evidence="3">The sequence shown here is derived from an EMBL/GenBank/DDBJ whole genome shotgun (WGS) entry which is preliminary data.</text>
</comment>
<proteinExistence type="inferred from homology"/>
<dbReference type="EMBL" id="JAAGOB010000021">
    <property type="protein sequence ID" value="NED98430.1"/>
    <property type="molecule type" value="Genomic_DNA"/>
</dbReference>
<gene>
    <name evidence="3" type="ORF">G1H11_24325</name>
</gene>
<name>A0A6N9YU17_9ACTN</name>
<dbReference type="GO" id="GO:0016787">
    <property type="term" value="F:hydrolase activity"/>
    <property type="evidence" value="ECO:0007669"/>
    <property type="project" value="UniProtKB-KW"/>
</dbReference>
<dbReference type="InterPro" id="IPR036526">
    <property type="entry name" value="C-N_Hydrolase_sf"/>
</dbReference>
<dbReference type="InterPro" id="IPR001110">
    <property type="entry name" value="UPF0012_CS"/>
</dbReference>
<dbReference type="PANTHER" id="PTHR23088:SF27">
    <property type="entry name" value="DEAMINATED GLUTATHIONE AMIDASE"/>
    <property type="match status" value="1"/>
</dbReference>
<dbReference type="Proteomes" id="UP000469185">
    <property type="component" value="Unassembled WGS sequence"/>
</dbReference>
<dbReference type="PROSITE" id="PS50263">
    <property type="entry name" value="CN_HYDROLASE"/>
    <property type="match status" value="1"/>
</dbReference>
<dbReference type="Pfam" id="PF00795">
    <property type="entry name" value="CN_hydrolase"/>
    <property type="match status" value="1"/>
</dbReference>
<dbReference type="InterPro" id="IPR003010">
    <property type="entry name" value="C-N_Hydrolase"/>
</dbReference>
<reference evidence="3 4" key="1">
    <citation type="submission" date="2020-02" db="EMBL/GenBank/DDBJ databases">
        <authorList>
            <person name="Li X.-J."/>
            <person name="Feng X.-M."/>
        </authorList>
    </citation>
    <scope>NUCLEOTIDE SEQUENCE [LARGE SCALE GENOMIC DNA]</scope>
    <source>
        <strain evidence="3 4">CGMCC 4.7225</strain>
    </source>
</reference>
<keyword evidence="4" id="KW-1185">Reference proteome</keyword>
<accession>A0A6N9YU17</accession>
<protein>
    <submittedName>
        <fullName evidence="3">Carbon-nitrogen hydrolase family protein</fullName>
    </submittedName>
</protein>
<dbReference type="Gene3D" id="3.60.110.10">
    <property type="entry name" value="Carbon-nitrogen hydrolase"/>
    <property type="match status" value="1"/>
</dbReference>
<dbReference type="PROSITE" id="PS01227">
    <property type="entry name" value="UPF0012"/>
    <property type="match status" value="1"/>
</dbReference>
<dbReference type="CDD" id="cd07581">
    <property type="entry name" value="nitrilase_3"/>
    <property type="match status" value="1"/>
</dbReference>
<dbReference type="RefSeq" id="WP_163821226.1">
    <property type="nucleotide sequence ID" value="NZ_JAAGOB010000021.1"/>
</dbReference>
<evidence type="ECO:0000259" key="2">
    <source>
        <dbReference type="PROSITE" id="PS50263"/>
    </source>
</evidence>
<evidence type="ECO:0000313" key="3">
    <source>
        <dbReference type="EMBL" id="NED98430.1"/>
    </source>
</evidence>